<organism evidence="1 2">
    <name type="scientific">Intoshia linei</name>
    <dbReference type="NCBI Taxonomy" id="1819745"/>
    <lineage>
        <taxon>Eukaryota</taxon>
        <taxon>Metazoa</taxon>
        <taxon>Spiralia</taxon>
        <taxon>Lophotrochozoa</taxon>
        <taxon>Mesozoa</taxon>
        <taxon>Orthonectida</taxon>
        <taxon>Rhopaluridae</taxon>
        <taxon>Intoshia</taxon>
    </lineage>
</organism>
<dbReference type="Proteomes" id="UP000078046">
    <property type="component" value="Unassembled WGS sequence"/>
</dbReference>
<dbReference type="AlphaFoldDB" id="A0A177B2N8"/>
<accession>A0A177B2N8</accession>
<evidence type="ECO:0000313" key="2">
    <source>
        <dbReference type="Proteomes" id="UP000078046"/>
    </source>
</evidence>
<name>A0A177B2N8_9BILA</name>
<comment type="caution">
    <text evidence="1">The sequence shown here is derived from an EMBL/GenBank/DDBJ whole genome shotgun (WGS) entry which is preliminary data.</text>
</comment>
<keyword evidence="2" id="KW-1185">Reference proteome</keyword>
<sequence length="101" mass="12086">MYLKRLLLLKETKKVRRFQQVSKEYLSIYIKTGLNIISLIIIKCKIKKLFDKYRNILRSQTLLRAQVYRNHLDNIISVAKDDQSKTHFEDSEFLNCQNHGN</sequence>
<protein>
    <submittedName>
        <fullName evidence="1">Uncharacterized protein</fullName>
    </submittedName>
</protein>
<reference evidence="1 2" key="1">
    <citation type="submission" date="2016-04" db="EMBL/GenBank/DDBJ databases">
        <title>The genome of Intoshia linei affirms orthonectids as highly simplified spiralians.</title>
        <authorList>
            <person name="Mikhailov K.V."/>
            <person name="Slusarev G.S."/>
            <person name="Nikitin M.A."/>
            <person name="Logacheva M.D."/>
            <person name="Penin A."/>
            <person name="Aleoshin V."/>
            <person name="Panchin Y.V."/>
        </authorList>
    </citation>
    <scope>NUCLEOTIDE SEQUENCE [LARGE SCALE GENOMIC DNA]</scope>
    <source>
        <strain evidence="1">Intl2013</strain>
        <tissue evidence="1">Whole animal</tissue>
    </source>
</reference>
<gene>
    <name evidence="1" type="ORF">A3Q56_03717</name>
</gene>
<evidence type="ECO:0000313" key="1">
    <source>
        <dbReference type="EMBL" id="OAF68545.1"/>
    </source>
</evidence>
<proteinExistence type="predicted"/>
<dbReference type="EMBL" id="LWCA01000427">
    <property type="protein sequence ID" value="OAF68545.1"/>
    <property type="molecule type" value="Genomic_DNA"/>
</dbReference>